<dbReference type="EMBL" id="BMVG01000006">
    <property type="protein sequence ID" value="GHE03769.1"/>
    <property type="molecule type" value="Genomic_DNA"/>
</dbReference>
<sequence>MIGFTSQFTRPKISATTISVPAFLAVLSPVRVILSNSHTATARAPALAIVLTTKFFMCLIVADRIGTEQ</sequence>
<proteinExistence type="predicted"/>
<dbReference type="Proteomes" id="UP000655443">
    <property type="component" value="Unassembled WGS sequence"/>
</dbReference>
<evidence type="ECO:0000313" key="2">
    <source>
        <dbReference type="EMBL" id="GHE03769.1"/>
    </source>
</evidence>
<keyword evidence="1" id="KW-0472">Membrane</keyword>
<organism evidence="2 3">
    <name type="scientific">Streptomyces alanosinicus</name>
    <dbReference type="NCBI Taxonomy" id="68171"/>
    <lineage>
        <taxon>Bacteria</taxon>
        <taxon>Bacillati</taxon>
        <taxon>Actinomycetota</taxon>
        <taxon>Actinomycetes</taxon>
        <taxon>Kitasatosporales</taxon>
        <taxon>Streptomycetaceae</taxon>
        <taxon>Streptomyces</taxon>
    </lineage>
</organism>
<keyword evidence="3" id="KW-1185">Reference proteome</keyword>
<feature type="transmembrane region" description="Helical" evidence="1">
    <location>
        <begin position="12"/>
        <end position="34"/>
    </location>
</feature>
<protein>
    <submittedName>
        <fullName evidence="2">Uncharacterized protein</fullName>
    </submittedName>
</protein>
<reference evidence="2" key="1">
    <citation type="journal article" date="2014" name="Int. J. Syst. Evol. Microbiol.">
        <title>Complete genome sequence of Corynebacterium casei LMG S-19264T (=DSM 44701T), isolated from a smear-ripened cheese.</title>
        <authorList>
            <consortium name="US DOE Joint Genome Institute (JGI-PGF)"/>
            <person name="Walter F."/>
            <person name="Albersmeier A."/>
            <person name="Kalinowski J."/>
            <person name="Ruckert C."/>
        </authorList>
    </citation>
    <scope>NUCLEOTIDE SEQUENCE</scope>
    <source>
        <strain evidence="2">JCM 4714</strain>
    </source>
</reference>
<feature type="transmembrane region" description="Helical" evidence="1">
    <location>
        <begin position="40"/>
        <end position="62"/>
    </location>
</feature>
<evidence type="ECO:0000256" key="1">
    <source>
        <dbReference type="SAM" id="Phobius"/>
    </source>
</evidence>
<accession>A0A919D1N9</accession>
<reference evidence="2" key="2">
    <citation type="submission" date="2020-09" db="EMBL/GenBank/DDBJ databases">
        <authorList>
            <person name="Sun Q."/>
            <person name="Ohkuma M."/>
        </authorList>
    </citation>
    <scope>NUCLEOTIDE SEQUENCE</scope>
    <source>
        <strain evidence="2">JCM 4714</strain>
    </source>
</reference>
<keyword evidence="1" id="KW-1133">Transmembrane helix</keyword>
<keyword evidence="1" id="KW-0812">Transmembrane</keyword>
<comment type="caution">
    <text evidence="2">The sequence shown here is derived from an EMBL/GenBank/DDBJ whole genome shotgun (WGS) entry which is preliminary data.</text>
</comment>
<evidence type="ECO:0000313" key="3">
    <source>
        <dbReference type="Proteomes" id="UP000655443"/>
    </source>
</evidence>
<dbReference type="AlphaFoldDB" id="A0A919D1N9"/>
<gene>
    <name evidence="2" type="ORF">GCM10010339_32510</name>
</gene>
<name>A0A919D1N9_9ACTN</name>